<dbReference type="Proteomes" id="UP001632038">
    <property type="component" value="Unassembled WGS sequence"/>
</dbReference>
<organism evidence="1 2">
    <name type="scientific">Castilleja foliolosa</name>
    <dbReference type="NCBI Taxonomy" id="1961234"/>
    <lineage>
        <taxon>Eukaryota</taxon>
        <taxon>Viridiplantae</taxon>
        <taxon>Streptophyta</taxon>
        <taxon>Embryophyta</taxon>
        <taxon>Tracheophyta</taxon>
        <taxon>Spermatophyta</taxon>
        <taxon>Magnoliopsida</taxon>
        <taxon>eudicotyledons</taxon>
        <taxon>Gunneridae</taxon>
        <taxon>Pentapetalae</taxon>
        <taxon>asterids</taxon>
        <taxon>lamiids</taxon>
        <taxon>Lamiales</taxon>
        <taxon>Orobanchaceae</taxon>
        <taxon>Pedicularideae</taxon>
        <taxon>Castillejinae</taxon>
        <taxon>Castilleja</taxon>
    </lineage>
</organism>
<accession>A0ABD3CIB0</accession>
<dbReference type="EMBL" id="JAVIJP010000034">
    <property type="protein sequence ID" value="KAL3629653.1"/>
    <property type="molecule type" value="Genomic_DNA"/>
</dbReference>
<sequence>MTPKKNLNSYLIIQPVDFVCIDDDESIFIPQNENYQIISGLTAKI</sequence>
<name>A0ABD3CIB0_9LAMI</name>
<evidence type="ECO:0000313" key="1">
    <source>
        <dbReference type="EMBL" id="KAL3629653.1"/>
    </source>
</evidence>
<gene>
    <name evidence="1" type="ORF">CASFOL_026875</name>
</gene>
<comment type="caution">
    <text evidence="1">The sequence shown here is derived from an EMBL/GenBank/DDBJ whole genome shotgun (WGS) entry which is preliminary data.</text>
</comment>
<dbReference type="AlphaFoldDB" id="A0ABD3CIB0"/>
<reference evidence="2" key="1">
    <citation type="journal article" date="2024" name="IScience">
        <title>Strigolactones Initiate the Formation of Haustorium-like Structures in Castilleja.</title>
        <authorList>
            <person name="Buerger M."/>
            <person name="Peterson D."/>
            <person name="Chory J."/>
        </authorList>
    </citation>
    <scope>NUCLEOTIDE SEQUENCE [LARGE SCALE GENOMIC DNA]</scope>
</reference>
<evidence type="ECO:0000313" key="2">
    <source>
        <dbReference type="Proteomes" id="UP001632038"/>
    </source>
</evidence>
<protein>
    <submittedName>
        <fullName evidence="1">Uncharacterized protein</fullName>
    </submittedName>
</protein>
<keyword evidence="2" id="KW-1185">Reference proteome</keyword>
<proteinExistence type="predicted"/>